<dbReference type="InterPro" id="IPR029704">
    <property type="entry name" value="STEEP-like"/>
</dbReference>
<reference evidence="3" key="1">
    <citation type="submission" date="2021-06" db="EMBL/GenBank/DDBJ databases">
        <authorList>
            <person name="Kallberg Y."/>
            <person name="Tangrot J."/>
            <person name="Rosling A."/>
        </authorList>
    </citation>
    <scope>NUCLEOTIDE SEQUENCE</scope>
    <source>
        <strain evidence="3">FL130A</strain>
    </source>
</reference>
<dbReference type="GO" id="GO:0090158">
    <property type="term" value="P:endoplasmic reticulum membrane organization"/>
    <property type="evidence" value="ECO:0007669"/>
    <property type="project" value="TreeGrafter"/>
</dbReference>
<accession>A0A9N9FS49</accession>
<keyword evidence="4" id="KW-1185">Reference proteome</keyword>
<dbReference type="GO" id="GO:0005737">
    <property type="term" value="C:cytoplasm"/>
    <property type="evidence" value="ECO:0007669"/>
    <property type="project" value="GOC"/>
</dbReference>
<evidence type="ECO:0000313" key="4">
    <source>
        <dbReference type="Proteomes" id="UP000789508"/>
    </source>
</evidence>
<dbReference type="InterPro" id="IPR057965">
    <property type="entry name" value="STEEP1_dom"/>
</dbReference>
<protein>
    <submittedName>
        <fullName evidence="3">8242_t:CDS:1</fullName>
    </submittedName>
</protein>
<sequence>MPKIVSSSTVSSSEQTNGRPEQHLHVYYCLCSEFILVIDAKLDRLPRRKTDNAYIISNGKRIYKLNAIEPSNNPIVLKRPQGHEKQYRLHCPRCNLFIAYEVTPKRKSGAFTYIVEGSLTDNQGVVPADAIDEDDNKKTDQS</sequence>
<organism evidence="3 4">
    <name type="scientific">Ambispora leptoticha</name>
    <dbReference type="NCBI Taxonomy" id="144679"/>
    <lineage>
        <taxon>Eukaryota</taxon>
        <taxon>Fungi</taxon>
        <taxon>Fungi incertae sedis</taxon>
        <taxon>Mucoromycota</taxon>
        <taxon>Glomeromycotina</taxon>
        <taxon>Glomeromycetes</taxon>
        <taxon>Archaeosporales</taxon>
        <taxon>Ambisporaceae</taxon>
        <taxon>Ambispora</taxon>
    </lineage>
</organism>
<dbReference type="Proteomes" id="UP000789508">
    <property type="component" value="Unassembled WGS sequence"/>
</dbReference>
<dbReference type="PANTHER" id="PTHR46355">
    <property type="entry name" value="UPF0428 PROTEIN CXORF56"/>
    <property type="match status" value="1"/>
</dbReference>
<dbReference type="EMBL" id="CAJVPS010002032">
    <property type="protein sequence ID" value="CAG8558054.1"/>
    <property type="molecule type" value="Genomic_DNA"/>
</dbReference>
<dbReference type="Pfam" id="PF25809">
    <property type="entry name" value="STEEP1"/>
    <property type="match status" value="1"/>
</dbReference>
<gene>
    <name evidence="3" type="ORF">ALEPTO_LOCUS6211</name>
</gene>
<dbReference type="OrthoDB" id="418131at2759"/>
<dbReference type="GO" id="GO:0006888">
    <property type="term" value="P:endoplasmic reticulum to Golgi vesicle-mediated transport"/>
    <property type="evidence" value="ECO:0007669"/>
    <property type="project" value="TreeGrafter"/>
</dbReference>
<name>A0A9N9FS49_9GLOM</name>
<dbReference type="PANTHER" id="PTHR46355:SF1">
    <property type="entry name" value="STING ER EXIT PROTEIN"/>
    <property type="match status" value="1"/>
</dbReference>
<evidence type="ECO:0000313" key="3">
    <source>
        <dbReference type="EMBL" id="CAG8558054.1"/>
    </source>
</evidence>
<comment type="similarity">
    <text evidence="1">Belongs to the STEEP1 family.</text>
</comment>
<evidence type="ECO:0000259" key="2">
    <source>
        <dbReference type="Pfam" id="PF25809"/>
    </source>
</evidence>
<proteinExistence type="inferred from homology"/>
<evidence type="ECO:0000256" key="1">
    <source>
        <dbReference type="ARBA" id="ARBA00024205"/>
    </source>
</evidence>
<dbReference type="AlphaFoldDB" id="A0A9N9FS49"/>
<comment type="caution">
    <text evidence="3">The sequence shown here is derived from an EMBL/GenBank/DDBJ whole genome shotgun (WGS) entry which is preliminary data.</text>
</comment>
<feature type="domain" description="STEEP1" evidence="2">
    <location>
        <begin position="20"/>
        <end position="128"/>
    </location>
</feature>